<organism evidence="5">
    <name type="scientific">Anthurium amnicola</name>
    <dbReference type="NCBI Taxonomy" id="1678845"/>
    <lineage>
        <taxon>Eukaryota</taxon>
        <taxon>Viridiplantae</taxon>
        <taxon>Streptophyta</taxon>
        <taxon>Embryophyta</taxon>
        <taxon>Tracheophyta</taxon>
        <taxon>Spermatophyta</taxon>
        <taxon>Magnoliopsida</taxon>
        <taxon>Liliopsida</taxon>
        <taxon>Araceae</taxon>
        <taxon>Pothoideae</taxon>
        <taxon>Potheae</taxon>
        <taxon>Anthurium</taxon>
    </lineage>
</organism>
<feature type="region of interest" description="Disordered" evidence="3">
    <location>
        <begin position="217"/>
        <end position="273"/>
    </location>
</feature>
<evidence type="ECO:0000256" key="2">
    <source>
        <dbReference type="ARBA" id="ARBA00081001"/>
    </source>
</evidence>
<sequence>MQDQYINHIMNETGANVMLRGRGSENVEIPHSGDAQEPLHLHISSNNPKGLEDARILAENLLDTICLECGASRVSSCKVYRAVPPPQQLLNGVEKSGNVTGNSVSVSICSTVDSTTAKPFVTAAPVSAVSNICPPRSLLQHGGLVSYGHQKANAVPYHQPTITGGTSYSGYGGIYPQATPLQQVALALRQAPASTASATATSLPPTTVSTVTASKMTLNSDAETDKRPQRRKFQELPVASNGPPTFHQNLRQGSESVKPGVSSDNLPVRDAASIPPPKKLVELQANGMLPPFQESMLPPPPQKNMPLPPPLKSMPPLPPTFTSTKLPVEDEHENGSLKAPSTERVSDTLMKLMEYGDDDEDTDGNSEECSTSNLIPKATAKPFWAV</sequence>
<dbReference type="GO" id="GO:0003723">
    <property type="term" value="F:RNA binding"/>
    <property type="evidence" value="ECO:0007669"/>
    <property type="project" value="InterPro"/>
</dbReference>
<proteinExistence type="predicted"/>
<dbReference type="FunFam" id="3.30.1370.10:FF:000037">
    <property type="entry name" value="KH domain protein"/>
    <property type="match status" value="1"/>
</dbReference>
<dbReference type="InterPro" id="IPR031121">
    <property type="entry name" value="RIK/BLOM7"/>
</dbReference>
<dbReference type="GO" id="GO:0005634">
    <property type="term" value="C:nucleus"/>
    <property type="evidence" value="ECO:0007669"/>
    <property type="project" value="InterPro"/>
</dbReference>
<evidence type="ECO:0000259" key="4">
    <source>
        <dbReference type="Pfam" id="PF22675"/>
    </source>
</evidence>
<evidence type="ECO:0000256" key="3">
    <source>
        <dbReference type="SAM" id="MobiDB-lite"/>
    </source>
</evidence>
<gene>
    <name evidence="5" type="primary">RIK_2</name>
    <name evidence="5" type="ORF">g.72727</name>
</gene>
<dbReference type="PANTHER" id="PTHR15744:SF0">
    <property type="entry name" value="KH HOMOLOGY DOMAIN-CONTAINING PROTEIN 4"/>
    <property type="match status" value="1"/>
</dbReference>
<protein>
    <recommendedName>
        <fullName evidence="1">Protein RIK</fullName>
    </recommendedName>
    <alternativeName>
        <fullName evidence="2">Rough sheath 2-interacting KH domain protein</fullName>
    </alternativeName>
</protein>
<dbReference type="Pfam" id="PF22675">
    <property type="entry name" value="KH-I_KHDC4-BBP"/>
    <property type="match status" value="1"/>
</dbReference>
<dbReference type="AlphaFoldDB" id="A0A1D1XXR6"/>
<feature type="region of interest" description="Disordered" evidence="3">
    <location>
        <begin position="320"/>
        <end position="345"/>
    </location>
</feature>
<feature type="compositionally biased region" description="Acidic residues" evidence="3">
    <location>
        <begin position="355"/>
        <end position="366"/>
    </location>
</feature>
<dbReference type="PANTHER" id="PTHR15744">
    <property type="entry name" value="BLOM7"/>
    <property type="match status" value="1"/>
</dbReference>
<reference evidence="5" key="1">
    <citation type="submission" date="2015-07" db="EMBL/GenBank/DDBJ databases">
        <title>Transcriptome Assembly of Anthurium amnicola.</title>
        <authorList>
            <person name="Suzuki J."/>
        </authorList>
    </citation>
    <scope>NUCLEOTIDE SEQUENCE</scope>
</reference>
<accession>A0A1D1XXR6</accession>
<feature type="compositionally biased region" description="Polar residues" evidence="3">
    <location>
        <begin position="242"/>
        <end position="255"/>
    </location>
</feature>
<dbReference type="Gene3D" id="3.30.1370.10">
    <property type="entry name" value="K Homology domain, type 1"/>
    <property type="match status" value="1"/>
</dbReference>
<feature type="region of interest" description="Disordered" evidence="3">
    <location>
        <begin position="355"/>
        <end position="374"/>
    </location>
</feature>
<name>A0A1D1XXR6_9ARAE</name>
<dbReference type="EMBL" id="GDJX01020769">
    <property type="protein sequence ID" value="JAT47167.1"/>
    <property type="molecule type" value="Transcribed_RNA"/>
</dbReference>
<dbReference type="SUPFAM" id="SSF54791">
    <property type="entry name" value="Eukaryotic type KH-domain (KH-domain type I)"/>
    <property type="match status" value="1"/>
</dbReference>
<dbReference type="InterPro" id="IPR055256">
    <property type="entry name" value="KH_1_KHDC4/BBP-like"/>
</dbReference>
<evidence type="ECO:0000256" key="1">
    <source>
        <dbReference type="ARBA" id="ARBA00070402"/>
    </source>
</evidence>
<dbReference type="InterPro" id="IPR036612">
    <property type="entry name" value="KH_dom_type_1_sf"/>
</dbReference>
<evidence type="ECO:0000313" key="5">
    <source>
        <dbReference type="EMBL" id="JAT47167.1"/>
    </source>
</evidence>
<feature type="domain" description="KHDC4/BBP-like KH-domain type I" evidence="4">
    <location>
        <begin position="2"/>
        <end position="63"/>
    </location>
</feature>